<feature type="domain" description="NAB" evidence="4">
    <location>
        <begin position="10"/>
        <end position="90"/>
    </location>
</feature>
<feature type="compositionally biased region" description="Basic and acidic residues" evidence="3">
    <location>
        <begin position="682"/>
        <end position="691"/>
    </location>
</feature>
<dbReference type="Pfam" id="PF07765">
    <property type="entry name" value="KIP1"/>
    <property type="match status" value="1"/>
</dbReference>
<reference evidence="5" key="1">
    <citation type="journal article" date="2021" name="Nat. Commun.">
        <title>Genomic analyses provide insights into spinach domestication and the genetic basis of agronomic traits.</title>
        <authorList>
            <person name="Cai X."/>
            <person name="Sun X."/>
            <person name="Xu C."/>
            <person name="Sun H."/>
            <person name="Wang X."/>
            <person name="Ge C."/>
            <person name="Zhang Z."/>
            <person name="Wang Q."/>
            <person name="Fei Z."/>
            <person name="Jiao C."/>
            <person name="Wang Q."/>
        </authorList>
    </citation>
    <scope>NUCLEOTIDE SEQUENCE [LARGE SCALE GENOMIC DNA]</scope>
    <source>
        <strain evidence="5">cv. Varoflay</strain>
    </source>
</reference>
<dbReference type="GeneID" id="110804659"/>
<evidence type="ECO:0000256" key="2">
    <source>
        <dbReference type="SAM" id="Coils"/>
    </source>
</evidence>
<name>A0A9R0JGA5_SPIOL</name>
<dbReference type="KEGG" id="soe:110804659"/>
<keyword evidence="1 2" id="KW-0175">Coiled coil</keyword>
<dbReference type="InterPro" id="IPR011684">
    <property type="entry name" value="NAB"/>
</dbReference>
<feature type="compositionally biased region" description="Basic and acidic residues" evidence="3">
    <location>
        <begin position="307"/>
        <end position="320"/>
    </location>
</feature>
<dbReference type="Pfam" id="PF24918">
    <property type="entry name" value="NET2A_C"/>
    <property type="match status" value="1"/>
</dbReference>
<protein>
    <submittedName>
        <fullName evidence="6">Protein NETWORKED 2D</fullName>
    </submittedName>
</protein>
<dbReference type="PANTHER" id="PTHR31631:SF0">
    <property type="entry name" value="PROTEIN NETWORKED 2D"/>
    <property type="match status" value="1"/>
</dbReference>
<dbReference type="OrthoDB" id="616075at2759"/>
<feature type="compositionally biased region" description="Polar residues" evidence="3">
    <location>
        <begin position="611"/>
        <end position="626"/>
    </location>
</feature>
<feature type="coiled-coil region" evidence="2">
    <location>
        <begin position="181"/>
        <end position="236"/>
    </location>
</feature>
<proteinExistence type="predicted"/>
<dbReference type="GO" id="GO:0003779">
    <property type="term" value="F:actin binding"/>
    <property type="evidence" value="ECO:0007669"/>
    <property type="project" value="InterPro"/>
</dbReference>
<dbReference type="AlphaFoldDB" id="A0A9R0JGA5"/>
<evidence type="ECO:0000313" key="6">
    <source>
        <dbReference type="RefSeq" id="XP_021865955.1"/>
    </source>
</evidence>
<feature type="compositionally biased region" description="Polar residues" evidence="3">
    <location>
        <begin position="573"/>
        <end position="584"/>
    </location>
</feature>
<dbReference type="InterPro" id="IPR056889">
    <property type="entry name" value="NET2A-D/KIP1-like_C"/>
</dbReference>
<evidence type="ECO:0000259" key="4">
    <source>
        <dbReference type="PROSITE" id="PS51774"/>
    </source>
</evidence>
<keyword evidence="5" id="KW-1185">Reference proteome</keyword>
<evidence type="ECO:0000313" key="5">
    <source>
        <dbReference type="Proteomes" id="UP000813463"/>
    </source>
</evidence>
<feature type="compositionally biased region" description="Basic and acidic residues" evidence="3">
    <location>
        <begin position="594"/>
        <end position="610"/>
    </location>
</feature>
<gene>
    <name evidence="6" type="primary">LOC110804659</name>
</gene>
<feature type="compositionally biased region" description="Basic and acidic residues" evidence="3">
    <location>
        <begin position="538"/>
        <end position="572"/>
    </location>
</feature>
<reference evidence="6" key="2">
    <citation type="submission" date="2025-08" db="UniProtKB">
        <authorList>
            <consortium name="RefSeq"/>
        </authorList>
    </citation>
    <scope>IDENTIFICATION</scope>
    <source>
        <tissue evidence="6">Leaf</tissue>
    </source>
</reference>
<organism evidence="5 6">
    <name type="scientific">Spinacia oleracea</name>
    <name type="common">Spinach</name>
    <dbReference type="NCBI Taxonomy" id="3562"/>
    <lineage>
        <taxon>Eukaryota</taxon>
        <taxon>Viridiplantae</taxon>
        <taxon>Streptophyta</taxon>
        <taxon>Embryophyta</taxon>
        <taxon>Tracheophyta</taxon>
        <taxon>Spermatophyta</taxon>
        <taxon>Magnoliopsida</taxon>
        <taxon>eudicotyledons</taxon>
        <taxon>Gunneridae</taxon>
        <taxon>Pentapetalae</taxon>
        <taxon>Caryophyllales</taxon>
        <taxon>Chenopodiaceae</taxon>
        <taxon>Chenopodioideae</taxon>
        <taxon>Anserineae</taxon>
        <taxon>Spinacia</taxon>
    </lineage>
</organism>
<dbReference type="PANTHER" id="PTHR31631">
    <property type="entry name" value="PROTEIN NETWORKED 2D"/>
    <property type="match status" value="1"/>
</dbReference>
<dbReference type="RefSeq" id="XP_021865955.1">
    <property type="nucleotide sequence ID" value="XM_022010263.2"/>
</dbReference>
<dbReference type="PROSITE" id="PS51774">
    <property type="entry name" value="NAB"/>
    <property type="match status" value="1"/>
</dbReference>
<sequence>MLQRAASNAYSWWYASHVRTKQSKWLEQSLQDMGEKVDVVLKLIEEDGDSFAKRAEMYYKKRPELISFVEESYRAYRSLAERYDHLSKELQNANTTLASAFPDQYQLPMDDDDDYSSSKIPRKFQDRVSNPNIPQAPSKFPSKNIKAIIALTSKLKNSAPARNMPKSGANANRFPKSGLTITEAINEIDKLQKQILTLQTEKEFAKSSYENGYAKYWEIEEQISATQEKVSKLQDEFEVAQVIEDDEARTLMAEAAIKSCNDTLTRLQEKQERTAVEAKEEHQRIKDARDKLKSLKGEFLGNQTDASENRNPLKAEEDRASIDDEAAAGFREDKTSLDNEAAGGFKESKDLEIIREKIKEHFDVGETAPLTVLEMAEKIDELVNKVINLESSMSSQTALIHRLRSETDELQSQIKSLEDDKANLIAGKTTLSDKLRSETDELQSQIKILENDKANLIAGKTSLSDKLRSETDELQLQIKNLEDDKANLIAGKTTLSDKLGQMENKLRGLQDLNGRFDDQNNSLESHFTETRSHLDIISKSHEVKPDEGEGEESIKSIESKESTENLNVEKESSNISTSNLTQDGEQVGKTGILETKDESSVSSKTDDIQQKESNPSTIHSDQPQETSNKEEEVEINAQATQMQQPAIQPTDSPSTPQGVEPRELVSMPKDEPNEPLLEQPSEEIRKEEDEPDWHKLFTTGLEGKEKVLLAEYTVTLRNYKEIKKKLCEVEKKNEHNFSEMKSSLATKDEEIYSLRQKLSVLQRRLEEHNSSKGKYVEPAEEPSPLFEDEDDIKVIVRSEEQEISPVEQKLRTEMDQILEENLDFWMRFSASFGQIQKFQNGVQDLQDELAKLEKKHEKKEGSSHGDIHSSLKSEVRPIYKHLREIQTELTVWLEQSESLKEELQRRFSQLCHIQEEIKHALSDGAEDDDMKFTSFQAAKFQGEVANMQQENNKVADELQAGMDYITSLQLEIERTITRLNEELGFSTSRNPSGNERSGNRARVPLRSFIFGVKPQKKKQSIFSCMHPGMMNRRYHHLRADKSP</sequence>
<dbReference type="Proteomes" id="UP000813463">
    <property type="component" value="Chromosome 3"/>
</dbReference>
<feature type="compositionally biased region" description="Polar residues" evidence="3">
    <location>
        <begin position="637"/>
        <end position="657"/>
    </location>
</feature>
<evidence type="ECO:0000256" key="1">
    <source>
        <dbReference type="ARBA" id="ARBA00023054"/>
    </source>
</evidence>
<dbReference type="InterPro" id="IPR056888">
    <property type="entry name" value="NET2A-D/KIP1-like_dom"/>
</dbReference>
<feature type="region of interest" description="Disordered" evidence="3">
    <location>
        <begin position="297"/>
        <end position="320"/>
    </location>
</feature>
<feature type="coiled-coil region" evidence="2">
    <location>
        <begin position="400"/>
        <end position="512"/>
    </location>
</feature>
<feature type="region of interest" description="Disordered" evidence="3">
    <location>
        <begin position="538"/>
        <end position="691"/>
    </location>
</feature>
<feature type="compositionally biased region" description="Basic and acidic residues" evidence="3">
    <location>
        <begin position="660"/>
        <end position="672"/>
    </location>
</feature>
<dbReference type="Pfam" id="PF25014">
    <property type="entry name" value="NET2A"/>
    <property type="match status" value="2"/>
</dbReference>
<accession>A0A9R0JGA5</accession>
<feature type="coiled-coil region" evidence="2">
    <location>
        <begin position="835"/>
        <end position="902"/>
    </location>
</feature>
<evidence type="ECO:0000256" key="3">
    <source>
        <dbReference type="SAM" id="MobiDB-lite"/>
    </source>
</evidence>